<sequence length="381" mass="42630">MASTTTTLPTSIKELKSAPTPHEIHGRTLWEPFVPFFASHGITLWNAGENASMSPPDDRVRAPDGFFYRMVQPWDPSFFHRGGFSLRLPTVCPGRTTDGRDVVIRITSIGDDCAQHRIALERLATGNVATLIGNHTVPVLQWLTLENITFAVQPMLSWEDPTSEYCYEDVEDLLSTMVQMLEGVAFCHSKLVAHLDLWEGNFLCNYFGDRGPARFSTHDRTKVVPPFRSTFPFKVYIIDFESCVLFDEASDPSTHVHSGPPPGFDIKKYARIKYPELLSDAPYNPFLVDVWQLGVRFKCLFAGCTEEPDDLEEPDIPWAEGEGPEDMEPPVPFKSLPAAVVALVERMTAEDPAERPTAAVALAELRSIFSKLSKDELRALV</sequence>
<dbReference type="InterPro" id="IPR000719">
    <property type="entry name" value="Prot_kinase_dom"/>
</dbReference>
<dbReference type="STRING" id="1314781.A0A165GHG2"/>
<dbReference type="InterPro" id="IPR011009">
    <property type="entry name" value="Kinase-like_dom_sf"/>
</dbReference>
<accession>A0A165GHG2</accession>
<dbReference type="InParanoid" id="A0A165GHG2"/>
<protein>
    <recommendedName>
        <fullName evidence="4">Protein kinase domain-containing protein</fullName>
    </recommendedName>
</protein>
<feature type="region of interest" description="Disordered" evidence="3">
    <location>
        <begin position="309"/>
        <end position="328"/>
    </location>
</feature>
<dbReference type="PANTHER" id="PTHR24346">
    <property type="entry name" value="MAP/MICROTUBULE AFFINITY-REGULATING KINASE"/>
    <property type="match status" value="1"/>
</dbReference>
<evidence type="ECO:0000256" key="2">
    <source>
        <dbReference type="ARBA" id="ARBA00022840"/>
    </source>
</evidence>
<dbReference type="SMART" id="SM00220">
    <property type="entry name" value="S_TKc"/>
    <property type="match status" value="1"/>
</dbReference>
<evidence type="ECO:0000256" key="3">
    <source>
        <dbReference type="SAM" id="MobiDB-lite"/>
    </source>
</evidence>
<dbReference type="SUPFAM" id="SSF56112">
    <property type="entry name" value="Protein kinase-like (PK-like)"/>
    <property type="match status" value="1"/>
</dbReference>
<dbReference type="GO" id="GO:0004674">
    <property type="term" value="F:protein serine/threonine kinase activity"/>
    <property type="evidence" value="ECO:0007669"/>
    <property type="project" value="TreeGrafter"/>
</dbReference>
<organism evidence="5 6">
    <name type="scientific">Exidia glandulosa HHB12029</name>
    <dbReference type="NCBI Taxonomy" id="1314781"/>
    <lineage>
        <taxon>Eukaryota</taxon>
        <taxon>Fungi</taxon>
        <taxon>Dikarya</taxon>
        <taxon>Basidiomycota</taxon>
        <taxon>Agaricomycotina</taxon>
        <taxon>Agaricomycetes</taxon>
        <taxon>Auriculariales</taxon>
        <taxon>Exidiaceae</taxon>
        <taxon>Exidia</taxon>
    </lineage>
</organism>
<dbReference type="PANTHER" id="PTHR24346:SF30">
    <property type="entry name" value="MATERNAL EMBRYONIC LEUCINE ZIPPER KINASE"/>
    <property type="match status" value="1"/>
</dbReference>
<name>A0A165GHG2_EXIGL</name>
<evidence type="ECO:0000256" key="1">
    <source>
        <dbReference type="ARBA" id="ARBA00022741"/>
    </source>
</evidence>
<dbReference type="OrthoDB" id="3224178at2759"/>
<dbReference type="EMBL" id="KV426047">
    <property type="protein sequence ID" value="KZV90522.1"/>
    <property type="molecule type" value="Genomic_DNA"/>
</dbReference>
<evidence type="ECO:0000313" key="5">
    <source>
        <dbReference type="EMBL" id="KZV90522.1"/>
    </source>
</evidence>
<dbReference type="GO" id="GO:0035556">
    <property type="term" value="P:intracellular signal transduction"/>
    <property type="evidence" value="ECO:0007669"/>
    <property type="project" value="TreeGrafter"/>
</dbReference>
<gene>
    <name evidence="5" type="ORF">EXIGLDRAFT_837768</name>
</gene>
<evidence type="ECO:0000313" key="6">
    <source>
        <dbReference type="Proteomes" id="UP000077266"/>
    </source>
</evidence>
<dbReference type="GO" id="GO:0005737">
    <property type="term" value="C:cytoplasm"/>
    <property type="evidence" value="ECO:0007669"/>
    <property type="project" value="TreeGrafter"/>
</dbReference>
<dbReference type="AlphaFoldDB" id="A0A165GHG2"/>
<keyword evidence="2" id="KW-0067">ATP-binding</keyword>
<dbReference type="Proteomes" id="UP000077266">
    <property type="component" value="Unassembled WGS sequence"/>
</dbReference>
<dbReference type="Pfam" id="PF00069">
    <property type="entry name" value="Pkinase"/>
    <property type="match status" value="1"/>
</dbReference>
<keyword evidence="1" id="KW-0547">Nucleotide-binding</keyword>
<dbReference type="GO" id="GO:0005524">
    <property type="term" value="F:ATP binding"/>
    <property type="evidence" value="ECO:0007669"/>
    <property type="project" value="UniProtKB-KW"/>
</dbReference>
<reference evidence="5 6" key="1">
    <citation type="journal article" date="2016" name="Mol. Biol. Evol.">
        <title>Comparative Genomics of Early-Diverging Mushroom-Forming Fungi Provides Insights into the Origins of Lignocellulose Decay Capabilities.</title>
        <authorList>
            <person name="Nagy L.G."/>
            <person name="Riley R."/>
            <person name="Tritt A."/>
            <person name="Adam C."/>
            <person name="Daum C."/>
            <person name="Floudas D."/>
            <person name="Sun H."/>
            <person name="Yadav J.S."/>
            <person name="Pangilinan J."/>
            <person name="Larsson K.H."/>
            <person name="Matsuura K."/>
            <person name="Barry K."/>
            <person name="Labutti K."/>
            <person name="Kuo R."/>
            <person name="Ohm R.A."/>
            <person name="Bhattacharya S.S."/>
            <person name="Shirouzu T."/>
            <person name="Yoshinaga Y."/>
            <person name="Martin F.M."/>
            <person name="Grigoriev I.V."/>
            <person name="Hibbett D.S."/>
        </authorList>
    </citation>
    <scope>NUCLEOTIDE SEQUENCE [LARGE SCALE GENOMIC DNA]</scope>
    <source>
        <strain evidence="5 6">HHB12029</strain>
    </source>
</reference>
<proteinExistence type="predicted"/>
<dbReference type="Gene3D" id="1.10.510.10">
    <property type="entry name" value="Transferase(Phosphotransferase) domain 1"/>
    <property type="match status" value="1"/>
</dbReference>
<keyword evidence="6" id="KW-1185">Reference proteome</keyword>
<evidence type="ECO:0000259" key="4">
    <source>
        <dbReference type="PROSITE" id="PS50011"/>
    </source>
</evidence>
<feature type="domain" description="Protein kinase" evidence="4">
    <location>
        <begin position="68"/>
        <end position="369"/>
    </location>
</feature>
<dbReference type="PROSITE" id="PS50011">
    <property type="entry name" value="PROTEIN_KINASE_DOM"/>
    <property type="match status" value="1"/>
</dbReference>